<evidence type="ECO:0000313" key="1">
    <source>
        <dbReference type="EMBL" id="TAA75363.1"/>
    </source>
</evidence>
<dbReference type="AlphaFoldDB" id="A0A521G330"/>
<comment type="caution">
    <text evidence="1">The sequence shown here is derived from an EMBL/GenBank/DDBJ whole genome shotgun (WGS) entry which is preliminary data.</text>
</comment>
<dbReference type="Proteomes" id="UP000316238">
    <property type="component" value="Unassembled WGS sequence"/>
</dbReference>
<protein>
    <recommendedName>
        <fullName evidence="3">Recombination associated protein RdgC</fullName>
    </recommendedName>
</protein>
<proteinExistence type="predicted"/>
<keyword evidence="2" id="KW-1185">Reference proteome</keyword>
<sequence length="184" mass="20762">MDLLDLIEEKRFLGQEFLIWLWCKSEERGGSIDLPGRGTVPVVFEKHMLLECGSGPECEKLVCRGLMTELKEARAGLALGKRPEQARLKIGSEEREYSFTLSASTLEFRSMKLPATAGADDGGSNEREGLEGQILERVALLEEGIDLVNELFRLFMQIRTSERWNDELLRLRRWISSGADMAVA</sequence>
<gene>
    <name evidence="1" type="ORF">CDV28_10710</name>
</gene>
<organism evidence="1 2">
    <name type="scientific">Candidatus Electronema aureum</name>
    <dbReference type="NCBI Taxonomy" id="2005002"/>
    <lineage>
        <taxon>Bacteria</taxon>
        <taxon>Pseudomonadati</taxon>
        <taxon>Thermodesulfobacteriota</taxon>
        <taxon>Desulfobulbia</taxon>
        <taxon>Desulfobulbales</taxon>
        <taxon>Desulfobulbaceae</taxon>
        <taxon>Candidatus Electronema</taxon>
    </lineage>
</organism>
<evidence type="ECO:0000313" key="2">
    <source>
        <dbReference type="Proteomes" id="UP000316238"/>
    </source>
</evidence>
<evidence type="ECO:0008006" key="3">
    <source>
        <dbReference type="Google" id="ProtNLM"/>
    </source>
</evidence>
<name>A0A521G330_9BACT</name>
<dbReference type="EMBL" id="NQJD01000007">
    <property type="protein sequence ID" value="TAA75363.1"/>
    <property type="molecule type" value="Genomic_DNA"/>
</dbReference>
<accession>A0A521G330</accession>
<reference evidence="1" key="1">
    <citation type="submission" date="2017-07" db="EMBL/GenBank/DDBJ databases">
        <title>The cable genome - Insights into the physiology and evolution of filamentous bacteria capable of sulfide oxidation via long distance electron transfer.</title>
        <authorList>
            <person name="Thorup C."/>
            <person name="Bjerg J.T."/>
            <person name="Schreiber L."/>
            <person name="Nielsen L.P."/>
            <person name="Kjeldsen K.U."/>
            <person name="Boesen T."/>
            <person name="Boggild A."/>
            <person name="Meysman F."/>
            <person name="Geelhoed J."/>
            <person name="Schramm A."/>
        </authorList>
    </citation>
    <scope>NUCLEOTIDE SEQUENCE [LARGE SCALE GENOMIC DNA]</scope>
    <source>
        <strain evidence="1">GS</strain>
    </source>
</reference>